<comment type="cofactor">
    <cofactor evidence="1 7">
        <name>Mg(2+)</name>
        <dbReference type="ChEBI" id="CHEBI:18420"/>
    </cofactor>
</comment>
<dbReference type="GO" id="GO:0005524">
    <property type="term" value="F:ATP binding"/>
    <property type="evidence" value="ECO:0007669"/>
    <property type="project" value="UniProtKB-UniRule"/>
</dbReference>
<sequence length="464" mass="49859">MIAGTSSGAGKTTVTLGLMAAFHARGQVVQGFKCGPDYIDPAYHTAVTGRPSRNLDSWMMDQETVKEVYARGAAGADLSILEGVMGYFDGRDPLTDEGSSADLSRLLDCPVLLVVNCASMARSAAAVVKGFQVMDKAGNIAGVIANQVGSESHYQIVKAAIEQECGLPVVGYLKKNTAAAIPERHLGLVPSVERGELDELFHTLGELISATIDLDEVWKIAETTLIEEKPETIFTKKKSATVKMAVARDAAFNFYYEENVELLKANGAELSFFSPLAGEPVPEDTAGLYIGGGFPEEFAAQLAENQNVKESIRVAVEKGMPVLAECGGFMYLTQAIEDTEGQLYPMAGIIPGKVKMQKKLAALGYRELTGLEPNFLLPVGEKARGHEFHYSTFTADDSLPAAWQSAGRRGTKAEGCLVHNVAASYIHFHFASSPEMAERFVEACEKYKEEQGIGSESYALSGDA</sequence>
<dbReference type="PANTHER" id="PTHR43873:SF1">
    <property type="entry name" value="COBYRINATE A,C-DIAMIDE SYNTHASE"/>
    <property type="match status" value="1"/>
</dbReference>
<evidence type="ECO:0000313" key="10">
    <source>
        <dbReference type="EMBL" id="OCA85388.1"/>
    </source>
</evidence>
<accession>A0A1B9ANW8</accession>
<dbReference type="AlphaFoldDB" id="A0A1B9ANW8"/>
<evidence type="ECO:0000256" key="6">
    <source>
        <dbReference type="ARBA" id="ARBA00022962"/>
    </source>
</evidence>
<feature type="site" description="Increases nucleophilicity of active site Cys" evidence="7">
    <location>
        <position position="427"/>
    </location>
</feature>
<gene>
    <name evidence="7" type="primary">cbiA</name>
    <name evidence="10" type="ORF">A8F95_10965</name>
</gene>
<dbReference type="InterPro" id="IPR004484">
    <property type="entry name" value="CbiA/CobB_synth"/>
</dbReference>
<dbReference type="CDD" id="cd05388">
    <property type="entry name" value="CobB_N"/>
    <property type="match status" value="1"/>
</dbReference>
<evidence type="ECO:0000256" key="7">
    <source>
        <dbReference type="HAMAP-Rule" id="MF_00027"/>
    </source>
</evidence>
<comment type="miscellaneous">
    <text evidence="7">The a and c carboxylates of cobyrinate are activated for nucleophilic attack via formation of a phosphorylated intermediate by ATP. CbiA catalyzes first the amidation of the c-carboxylate, and then that of the a-carboxylate.</text>
</comment>
<keyword evidence="5 7" id="KW-0460">Magnesium</keyword>
<dbReference type="InterPro" id="IPR027417">
    <property type="entry name" value="P-loop_NTPase"/>
</dbReference>
<feature type="domain" description="CobQ/CobB/MinD/ParA nucleotide binding" evidence="8">
    <location>
        <begin position="1"/>
        <end position="186"/>
    </location>
</feature>
<proteinExistence type="inferred from homology"/>
<dbReference type="CDD" id="cd03130">
    <property type="entry name" value="GATase1_CobB"/>
    <property type="match status" value="1"/>
</dbReference>
<dbReference type="SUPFAM" id="SSF52317">
    <property type="entry name" value="Class I glutamine amidotransferase-like"/>
    <property type="match status" value="1"/>
</dbReference>
<dbReference type="Pfam" id="PF07685">
    <property type="entry name" value="GATase_3"/>
    <property type="match status" value="1"/>
</dbReference>
<dbReference type="Pfam" id="PF01656">
    <property type="entry name" value="CbiA"/>
    <property type="match status" value="1"/>
</dbReference>
<comment type="caution">
    <text evidence="10">The sequence shown here is derived from an EMBL/GenBank/DDBJ whole genome shotgun (WGS) entry which is preliminary data.</text>
</comment>
<comment type="similarity">
    <text evidence="7">Belongs to the CobB/CbiA family.</text>
</comment>
<dbReference type="EC" id="6.3.5.11" evidence="7"/>
<dbReference type="InterPro" id="IPR002586">
    <property type="entry name" value="CobQ/CobB/MinD/ParA_Nub-bd_dom"/>
</dbReference>
<evidence type="ECO:0000256" key="3">
    <source>
        <dbReference type="ARBA" id="ARBA00022741"/>
    </source>
</evidence>
<name>A0A1B9ANW8_9BACI</name>
<dbReference type="HAMAP" id="MF_00027">
    <property type="entry name" value="CobB_CbiA"/>
    <property type="match status" value="1"/>
</dbReference>
<evidence type="ECO:0000259" key="8">
    <source>
        <dbReference type="Pfam" id="PF01656"/>
    </source>
</evidence>
<feature type="active site" description="Nucleophile" evidence="7">
    <location>
        <position position="326"/>
    </location>
</feature>
<dbReference type="NCBIfam" id="NF002204">
    <property type="entry name" value="PRK01077.1"/>
    <property type="match status" value="1"/>
</dbReference>
<keyword evidence="2 7" id="KW-0436">Ligase</keyword>
<protein>
    <recommendedName>
        <fullName evidence="7">Cobyrinate a,c-diamide synthase</fullName>
        <ecNumber evidence="7">6.3.5.11</ecNumber>
    </recommendedName>
    <alternativeName>
        <fullName evidence="7">Cobyrinic acid a,c-diamide synthetase</fullName>
    </alternativeName>
</protein>
<keyword evidence="4 7" id="KW-0067">ATP-binding</keyword>
<dbReference type="InterPro" id="IPR011698">
    <property type="entry name" value="GATase_3"/>
</dbReference>
<keyword evidence="7" id="KW-0169">Cobalamin biosynthesis</keyword>
<dbReference type="GO" id="GO:0009236">
    <property type="term" value="P:cobalamin biosynthetic process"/>
    <property type="evidence" value="ECO:0007669"/>
    <property type="project" value="UniProtKB-UniRule"/>
</dbReference>
<reference evidence="11" key="1">
    <citation type="submission" date="2016-05" db="EMBL/GenBank/DDBJ databases">
        <authorList>
            <person name="Liu B."/>
            <person name="Wang J."/>
            <person name="Zhu Y."/>
            <person name="Liu G."/>
            <person name="Chen Q."/>
            <person name="Chen Z."/>
            <person name="Lan J."/>
            <person name="Che J."/>
            <person name="Ge C."/>
            <person name="Shi H."/>
            <person name="Pan Z."/>
            <person name="Liu X."/>
        </authorList>
    </citation>
    <scope>NUCLEOTIDE SEQUENCE [LARGE SCALE GENOMIC DNA]</scope>
    <source>
        <strain evidence="11">FJAT-27215</strain>
    </source>
</reference>
<keyword evidence="3 7" id="KW-0547">Nucleotide-binding</keyword>
<evidence type="ECO:0000259" key="9">
    <source>
        <dbReference type="Pfam" id="PF07685"/>
    </source>
</evidence>
<feature type="domain" description="CobB/CobQ-like glutamine amidotransferase" evidence="9">
    <location>
        <begin position="244"/>
        <end position="433"/>
    </location>
</feature>
<organism evidence="10 11">
    <name type="scientific">Pseudobacillus wudalianchiensis</name>
    <dbReference type="NCBI Taxonomy" id="1743143"/>
    <lineage>
        <taxon>Bacteria</taxon>
        <taxon>Bacillati</taxon>
        <taxon>Bacillota</taxon>
        <taxon>Bacilli</taxon>
        <taxon>Bacillales</taxon>
        <taxon>Bacillaceae</taxon>
        <taxon>Pseudobacillus</taxon>
    </lineage>
</organism>
<evidence type="ECO:0000256" key="4">
    <source>
        <dbReference type="ARBA" id="ARBA00022840"/>
    </source>
</evidence>
<dbReference type="EMBL" id="MAYT01000027">
    <property type="protein sequence ID" value="OCA85388.1"/>
    <property type="molecule type" value="Genomic_DNA"/>
</dbReference>
<dbReference type="Gene3D" id="3.40.50.300">
    <property type="entry name" value="P-loop containing nucleotide triphosphate hydrolases"/>
    <property type="match status" value="2"/>
</dbReference>
<dbReference type="Proteomes" id="UP000092578">
    <property type="component" value="Unassembled WGS sequence"/>
</dbReference>
<evidence type="ECO:0000256" key="2">
    <source>
        <dbReference type="ARBA" id="ARBA00022598"/>
    </source>
</evidence>
<comment type="catalytic activity">
    <reaction evidence="7">
        <text>cob(II)yrinate + 2 L-glutamine + 2 ATP + 2 H2O = cob(II)yrinate a,c diamide + 2 L-glutamate + 2 ADP + 2 phosphate + 2 H(+)</text>
        <dbReference type="Rhea" id="RHEA:26289"/>
        <dbReference type="ChEBI" id="CHEBI:15377"/>
        <dbReference type="ChEBI" id="CHEBI:15378"/>
        <dbReference type="ChEBI" id="CHEBI:29985"/>
        <dbReference type="ChEBI" id="CHEBI:30616"/>
        <dbReference type="ChEBI" id="CHEBI:43474"/>
        <dbReference type="ChEBI" id="CHEBI:58359"/>
        <dbReference type="ChEBI" id="CHEBI:58537"/>
        <dbReference type="ChEBI" id="CHEBI:58894"/>
        <dbReference type="ChEBI" id="CHEBI:456216"/>
        <dbReference type="EC" id="6.3.5.11"/>
    </reaction>
</comment>
<dbReference type="SUPFAM" id="SSF52540">
    <property type="entry name" value="P-loop containing nucleoside triphosphate hydrolases"/>
    <property type="match status" value="1"/>
</dbReference>
<comment type="function">
    <text evidence="7">Catalyzes the ATP-dependent amidation of the two carboxylate groups at positions a and c of cobyrinate, using either L-glutamine or ammonia as the nitrogen source.</text>
</comment>
<comment type="domain">
    <text evidence="7">Comprises of two domains. The C-terminal domain contains the binding site for glutamine and catalyzes the hydrolysis of this substrate to glutamate and ammonia. The N-terminal domain is anticipated to bind ATP and cobyrinate and catalyzes the ultimate synthesis of the diamide product. The ammonia produced via the glutaminase domain is probably translocated to the adjacent domain via a molecular tunnel, where it reacts with an activated intermediate.</text>
</comment>
<dbReference type="RefSeq" id="WP_065411359.1">
    <property type="nucleotide sequence ID" value="NZ_MAYT01000027.1"/>
</dbReference>
<keyword evidence="6 7" id="KW-0315">Glutamine amidotransferase</keyword>
<evidence type="ECO:0000256" key="5">
    <source>
        <dbReference type="ARBA" id="ARBA00022842"/>
    </source>
</evidence>
<evidence type="ECO:0000313" key="11">
    <source>
        <dbReference type="Proteomes" id="UP000092578"/>
    </source>
</evidence>
<dbReference type="UniPathway" id="UPA00148">
    <property type="reaction ID" value="UER00231"/>
</dbReference>
<dbReference type="InterPro" id="IPR029062">
    <property type="entry name" value="Class_I_gatase-like"/>
</dbReference>
<dbReference type="PANTHER" id="PTHR43873">
    <property type="entry name" value="COBYRINATE A,C-DIAMIDE SYNTHASE"/>
    <property type="match status" value="1"/>
</dbReference>
<dbReference type="NCBIfam" id="TIGR00379">
    <property type="entry name" value="cobB"/>
    <property type="match status" value="1"/>
</dbReference>
<dbReference type="PROSITE" id="PS51274">
    <property type="entry name" value="GATASE_COBBQ"/>
    <property type="match status" value="1"/>
</dbReference>
<evidence type="ECO:0000256" key="1">
    <source>
        <dbReference type="ARBA" id="ARBA00001946"/>
    </source>
</evidence>
<dbReference type="GO" id="GO:0042242">
    <property type="term" value="F:cobyrinic acid a,c-diamide synthase activity"/>
    <property type="evidence" value="ECO:0007669"/>
    <property type="project" value="UniProtKB-UniRule"/>
</dbReference>
<comment type="pathway">
    <text evidence="7">Cofactor biosynthesis; adenosylcobalamin biosynthesis; cob(II)yrinate a,c-diamide from sirohydrochlorin (anaerobic route): step 10/10.</text>
</comment>
<dbReference type="Gene3D" id="3.40.50.880">
    <property type="match status" value="1"/>
</dbReference>
<keyword evidence="11" id="KW-1185">Reference proteome</keyword>